<keyword evidence="4" id="KW-1185">Reference proteome</keyword>
<evidence type="ECO:0000313" key="3">
    <source>
        <dbReference type="EMBL" id="EHK17713.1"/>
    </source>
</evidence>
<dbReference type="eggNOG" id="ENOG502SGPK">
    <property type="taxonomic scope" value="Eukaryota"/>
</dbReference>
<dbReference type="GeneID" id="25790336"/>
<dbReference type="AlphaFoldDB" id="G9N6F2"/>
<keyword evidence="2" id="KW-0732">Signal</keyword>
<evidence type="ECO:0000256" key="1">
    <source>
        <dbReference type="SAM" id="Coils"/>
    </source>
</evidence>
<accession>G9N6F2</accession>
<dbReference type="VEuPathDB" id="FungiDB:TRIVIDRAFT_205447"/>
<dbReference type="EMBL" id="ABDF02000088">
    <property type="protein sequence ID" value="EHK17713.1"/>
    <property type="molecule type" value="Genomic_DNA"/>
</dbReference>
<dbReference type="InParanoid" id="G9N6F2"/>
<proteinExistence type="predicted"/>
<reference evidence="3 4" key="1">
    <citation type="journal article" date="2011" name="Genome Biol.">
        <title>Comparative genome sequence analysis underscores mycoparasitism as the ancestral life style of Trichoderma.</title>
        <authorList>
            <person name="Kubicek C.P."/>
            <person name="Herrera-Estrella A."/>
            <person name="Seidl-Seiboth V."/>
            <person name="Martinez D.A."/>
            <person name="Druzhinina I.S."/>
            <person name="Thon M."/>
            <person name="Zeilinger S."/>
            <person name="Casas-Flores S."/>
            <person name="Horwitz B.A."/>
            <person name="Mukherjee P.K."/>
            <person name="Mukherjee M."/>
            <person name="Kredics L."/>
            <person name="Alcaraz L.D."/>
            <person name="Aerts A."/>
            <person name="Antal Z."/>
            <person name="Atanasova L."/>
            <person name="Cervantes-Badillo M.G."/>
            <person name="Challacombe J."/>
            <person name="Chertkov O."/>
            <person name="McCluskey K."/>
            <person name="Coulpier F."/>
            <person name="Deshpande N."/>
            <person name="von Doehren H."/>
            <person name="Ebbole D.J."/>
            <person name="Esquivel-Naranjo E.U."/>
            <person name="Fekete E."/>
            <person name="Flipphi M."/>
            <person name="Glaser F."/>
            <person name="Gomez-Rodriguez E.Y."/>
            <person name="Gruber S."/>
            <person name="Han C."/>
            <person name="Henrissat B."/>
            <person name="Hermosa R."/>
            <person name="Hernandez-Onate M."/>
            <person name="Karaffa L."/>
            <person name="Kosti I."/>
            <person name="Le Crom S."/>
            <person name="Lindquist E."/>
            <person name="Lucas S."/>
            <person name="Luebeck M."/>
            <person name="Luebeck P.S."/>
            <person name="Margeot A."/>
            <person name="Metz B."/>
            <person name="Misra M."/>
            <person name="Nevalainen H."/>
            <person name="Omann M."/>
            <person name="Packer N."/>
            <person name="Perrone G."/>
            <person name="Uresti-Rivera E.E."/>
            <person name="Salamov A."/>
            <person name="Schmoll M."/>
            <person name="Seiboth B."/>
            <person name="Shapiro H."/>
            <person name="Sukno S."/>
            <person name="Tamayo-Ramos J.A."/>
            <person name="Tisch D."/>
            <person name="Wiest A."/>
            <person name="Wilkinson H.H."/>
            <person name="Zhang M."/>
            <person name="Coutinho P.M."/>
            <person name="Kenerley C.M."/>
            <person name="Monte E."/>
            <person name="Baker S.E."/>
            <person name="Grigoriev I.V."/>
        </authorList>
    </citation>
    <scope>NUCLEOTIDE SEQUENCE [LARGE SCALE GENOMIC DNA]</scope>
    <source>
        <strain evidence="4">Gv29-8 / FGSC 10586</strain>
    </source>
</reference>
<dbReference type="OrthoDB" id="5030330at2759"/>
<dbReference type="HOGENOM" id="CLU_723744_0_0_1"/>
<gene>
    <name evidence="3" type="ORF">TRIVIDRAFT_205447</name>
</gene>
<dbReference type="OMA" id="KDQDKHR"/>
<feature type="chain" id="PRO_5003524186" evidence="2">
    <location>
        <begin position="22"/>
        <end position="382"/>
    </location>
</feature>
<dbReference type="RefSeq" id="XP_013951908.1">
    <property type="nucleotide sequence ID" value="XM_014096433.1"/>
</dbReference>
<comment type="caution">
    <text evidence="3">The sequence shown here is derived from an EMBL/GenBank/DDBJ whole genome shotgun (WGS) entry which is preliminary data.</text>
</comment>
<feature type="signal peptide" evidence="2">
    <location>
        <begin position="1"/>
        <end position="21"/>
    </location>
</feature>
<organism evidence="3 4">
    <name type="scientific">Hypocrea virens (strain Gv29-8 / FGSC 10586)</name>
    <name type="common">Gliocladium virens</name>
    <name type="synonym">Trichoderma virens</name>
    <dbReference type="NCBI Taxonomy" id="413071"/>
    <lineage>
        <taxon>Eukaryota</taxon>
        <taxon>Fungi</taxon>
        <taxon>Dikarya</taxon>
        <taxon>Ascomycota</taxon>
        <taxon>Pezizomycotina</taxon>
        <taxon>Sordariomycetes</taxon>
        <taxon>Hypocreomycetidae</taxon>
        <taxon>Hypocreales</taxon>
        <taxon>Hypocreaceae</taxon>
        <taxon>Trichoderma</taxon>
    </lineage>
</organism>
<dbReference type="Proteomes" id="UP000007115">
    <property type="component" value="Unassembled WGS sequence"/>
</dbReference>
<feature type="coiled-coil region" evidence="1">
    <location>
        <begin position="268"/>
        <end position="302"/>
    </location>
</feature>
<protein>
    <submittedName>
        <fullName evidence="3">Uncharacterized protein</fullName>
    </submittedName>
</protein>
<dbReference type="STRING" id="413071.G9N6F2"/>
<name>G9N6F2_HYPVG</name>
<keyword evidence="1" id="KW-0175">Coiled coil</keyword>
<evidence type="ECO:0000313" key="4">
    <source>
        <dbReference type="Proteomes" id="UP000007115"/>
    </source>
</evidence>
<evidence type="ECO:0000256" key="2">
    <source>
        <dbReference type="SAM" id="SignalP"/>
    </source>
</evidence>
<sequence>MNLLWLLFTIFFSSFVRRCYAYGERGVPERFTRALYYLSYLAEGELHKLDESTKFTIAPDCVGSRGGRCNFEELMLHIWAPKKEGDKKPTGFKKIAGIDAKNLPNLESTSAFNKFIGGIENARFNTGELLTGQVDVGKLMPGKADFYDALSSIGDPIGALAAKADKDKKPDEGAVPKKPTDQDKLLKLGKASAFYISALRGKDQDKHRRVFLEKYFEKKFPSEEGKEKIKIEIEMMNVETPMDKKEPEEDKTKRKGKVPKWVPQSVPMIDFAKTIEKNKDKLERLEEELEKANAEFMAKETETNGKMERLNEAHKKAFVASKMAATATGCTRELPRELKKRDPLAELSLRSPKAARFSAGDVIRKKKEWKDWVEREVMIIDT</sequence>